<dbReference type="GO" id="GO:0005525">
    <property type="term" value="F:GTP binding"/>
    <property type="evidence" value="ECO:0007669"/>
    <property type="project" value="UniProtKB-KW"/>
</dbReference>
<evidence type="ECO:0000259" key="6">
    <source>
        <dbReference type="PROSITE" id="PS51721"/>
    </source>
</evidence>
<proteinExistence type="inferred from homology"/>
<comment type="subcellular location">
    <subcellularLocation>
        <location evidence="3">Cytoplasm</location>
    </subcellularLocation>
</comment>
<keyword evidence="3" id="KW-0963">Cytoplasm</keyword>
<evidence type="ECO:0000256" key="1">
    <source>
        <dbReference type="ARBA" id="ARBA00022741"/>
    </source>
</evidence>
<feature type="domain" description="CP-type G" evidence="6">
    <location>
        <begin position="11"/>
        <end position="174"/>
    </location>
</feature>
<comment type="caution">
    <text evidence="7">The sequence shown here is derived from an EMBL/GenBank/DDBJ whole genome shotgun (WGS) entry which is preliminary data.</text>
</comment>
<dbReference type="InterPro" id="IPR027417">
    <property type="entry name" value="P-loop_NTPase"/>
</dbReference>
<dbReference type="GO" id="GO:0005737">
    <property type="term" value="C:cytoplasm"/>
    <property type="evidence" value="ECO:0007669"/>
    <property type="project" value="UniProtKB-SubCell"/>
</dbReference>
<dbReference type="PROSITE" id="PS51721">
    <property type="entry name" value="G_CP"/>
    <property type="match status" value="1"/>
</dbReference>
<dbReference type="PANTHER" id="PTHR45782:SF4">
    <property type="entry name" value="MITOCHONDRIAL RIBOSOME-ASSOCIATED GTPASE 1"/>
    <property type="match status" value="1"/>
</dbReference>
<dbReference type="Gene3D" id="3.40.50.300">
    <property type="entry name" value="P-loop containing nucleotide triphosphate hydrolases"/>
    <property type="match status" value="1"/>
</dbReference>
<dbReference type="EMBL" id="JADKBR010000028">
    <property type="protein sequence ID" value="MBK8892466.1"/>
    <property type="molecule type" value="Genomic_DNA"/>
</dbReference>
<accession>A0A9D7LQM4</accession>
<gene>
    <name evidence="7" type="primary">ylqF</name>
    <name evidence="7" type="ORF">IPN75_19965</name>
</gene>
<name>A0A9D7LQM4_9RHOO</name>
<keyword evidence="2 3" id="KW-0342">GTP-binding</keyword>
<evidence type="ECO:0000313" key="8">
    <source>
        <dbReference type="Proteomes" id="UP000808146"/>
    </source>
</evidence>
<feature type="region of interest" description="Disordered" evidence="5">
    <location>
        <begin position="291"/>
        <end position="332"/>
    </location>
</feature>
<dbReference type="GO" id="GO:0006412">
    <property type="term" value="P:translation"/>
    <property type="evidence" value="ECO:0007669"/>
    <property type="project" value="TreeGrafter"/>
</dbReference>
<dbReference type="InterPro" id="IPR016478">
    <property type="entry name" value="GTPase_MTG1"/>
</dbReference>
<comment type="function">
    <text evidence="3">Required for a late step of 50S ribosomal subunit assembly. Has GTPase activity.</text>
</comment>
<dbReference type="Pfam" id="PF01926">
    <property type="entry name" value="MMR_HSR1"/>
    <property type="match status" value="1"/>
</dbReference>
<comment type="similarity">
    <text evidence="3">Belongs to the TRAFAC class YlqF/YawG GTPase family. MTG1 subfamily.</text>
</comment>
<dbReference type="InterPro" id="IPR006073">
    <property type="entry name" value="GTP-bd"/>
</dbReference>
<reference evidence="7" key="1">
    <citation type="submission" date="2020-10" db="EMBL/GenBank/DDBJ databases">
        <title>Connecting structure to function with the recovery of over 1000 high-quality activated sludge metagenome-assembled genomes encoding full-length rRNA genes using long-read sequencing.</title>
        <authorList>
            <person name="Singleton C.M."/>
            <person name="Petriglieri F."/>
            <person name="Kristensen J.M."/>
            <person name="Kirkegaard R.H."/>
            <person name="Michaelsen T.Y."/>
            <person name="Andersen M.H."/>
            <person name="Karst S.M."/>
            <person name="Dueholm M.S."/>
            <person name="Nielsen P.H."/>
            <person name="Albertsen M."/>
        </authorList>
    </citation>
    <scope>NUCLEOTIDE SEQUENCE</scope>
    <source>
        <strain evidence="7">OdNE_18-Q3-R46-58_BAT3C.305</strain>
    </source>
</reference>
<dbReference type="InterPro" id="IPR019991">
    <property type="entry name" value="GTP-bd_ribosome_bgen"/>
</dbReference>
<organism evidence="7 8">
    <name type="scientific">Candidatus Dechloromonas phosphorivorans</name>
    <dbReference type="NCBI Taxonomy" id="2899244"/>
    <lineage>
        <taxon>Bacteria</taxon>
        <taxon>Pseudomonadati</taxon>
        <taxon>Pseudomonadota</taxon>
        <taxon>Betaproteobacteria</taxon>
        <taxon>Rhodocyclales</taxon>
        <taxon>Azonexaceae</taxon>
        <taxon>Dechloromonas</taxon>
    </lineage>
</organism>
<dbReference type="Proteomes" id="UP000808146">
    <property type="component" value="Unassembled WGS sequence"/>
</dbReference>
<keyword evidence="1 3" id="KW-0547">Nucleotide-binding</keyword>
<dbReference type="Gene3D" id="1.10.1580.10">
    <property type="match status" value="1"/>
</dbReference>
<protein>
    <recommendedName>
        <fullName evidence="3">Ribosome biogenesis GTPase A</fullName>
    </recommendedName>
</protein>
<dbReference type="PIRSF" id="PIRSF006230">
    <property type="entry name" value="MG442"/>
    <property type="match status" value="1"/>
</dbReference>
<feature type="binding site" evidence="4">
    <location>
        <position position="170"/>
    </location>
    <ligand>
        <name>GTP</name>
        <dbReference type="ChEBI" id="CHEBI:37565"/>
    </ligand>
</feature>
<dbReference type="PANTHER" id="PTHR45782">
    <property type="entry name" value="MITOCHONDRIAL RIBOSOME-ASSOCIATED GTPASE 1"/>
    <property type="match status" value="1"/>
</dbReference>
<dbReference type="InterPro" id="IPR030378">
    <property type="entry name" value="G_CP_dom"/>
</dbReference>
<evidence type="ECO:0000256" key="2">
    <source>
        <dbReference type="ARBA" id="ARBA00023134"/>
    </source>
</evidence>
<dbReference type="NCBIfam" id="TIGR03596">
    <property type="entry name" value="GTPase_YlqF"/>
    <property type="match status" value="1"/>
</dbReference>
<sequence length="332" mass="35469">MSIQWFPGHMTSARKKAAETLALADVVVEVVDARLPQASSNPMIHELRAFRQRPCLKLLNKADMADPLATRAWLDHFSQQPGVRAVAISCKKASDVAGIPALAQQLAPHRKDAVKPLRLMIMGIPNVGKSTLMNALVRKKVAAVGDQPAVTKSQQRIDISSRLCLYDTPGLLWPKIDHPIDGLMLAASHAVGVNAYIGEEVATFLAGFLLASYPALLTARYGFATEGLDGTAVIEAVARKRGCLLKGRGGEPDCEKAAAILLTDYRSGALGRISLETPELRALREQQLRGAAAVDGEKEQETGSSSSTVLPNACNGPAVFKSRDPGRSGFST</sequence>
<dbReference type="CDD" id="cd01856">
    <property type="entry name" value="YlqF"/>
    <property type="match status" value="1"/>
</dbReference>
<dbReference type="SUPFAM" id="SSF52540">
    <property type="entry name" value="P-loop containing nucleoside triphosphate hydrolases"/>
    <property type="match status" value="1"/>
</dbReference>
<dbReference type="InterPro" id="IPR023179">
    <property type="entry name" value="GTP-bd_ortho_bundle_sf"/>
</dbReference>
<evidence type="ECO:0000313" key="7">
    <source>
        <dbReference type="EMBL" id="MBK8892466.1"/>
    </source>
</evidence>
<evidence type="ECO:0000256" key="4">
    <source>
        <dbReference type="PIRSR" id="PIRSR006230-1"/>
    </source>
</evidence>
<evidence type="ECO:0000256" key="5">
    <source>
        <dbReference type="SAM" id="MobiDB-lite"/>
    </source>
</evidence>
<evidence type="ECO:0000256" key="3">
    <source>
        <dbReference type="PIRNR" id="PIRNR006230"/>
    </source>
</evidence>
<feature type="binding site" evidence="4">
    <location>
        <begin position="126"/>
        <end position="131"/>
    </location>
    <ligand>
        <name>GTP</name>
        <dbReference type="ChEBI" id="CHEBI:37565"/>
    </ligand>
</feature>
<feature type="binding site" evidence="4">
    <location>
        <begin position="60"/>
        <end position="63"/>
    </location>
    <ligand>
        <name>GTP</name>
        <dbReference type="ChEBI" id="CHEBI:37565"/>
    </ligand>
</feature>
<dbReference type="AlphaFoldDB" id="A0A9D7LQM4"/>
<dbReference type="GO" id="GO:0003924">
    <property type="term" value="F:GTPase activity"/>
    <property type="evidence" value="ECO:0007669"/>
    <property type="project" value="TreeGrafter"/>
</dbReference>